<dbReference type="Proteomes" id="UP000015105">
    <property type="component" value="Chromosome 6D"/>
</dbReference>
<reference evidence="5" key="2">
    <citation type="journal article" date="2017" name="Nat. Plants">
        <title>The Aegilops tauschii genome reveals multiple impacts of transposons.</title>
        <authorList>
            <person name="Zhao G."/>
            <person name="Zou C."/>
            <person name="Li K."/>
            <person name="Wang K."/>
            <person name="Li T."/>
            <person name="Gao L."/>
            <person name="Zhang X."/>
            <person name="Wang H."/>
            <person name="Yang Z."/>
            <person name="Liu X."/>
            <person name="Jiang W."/>
            <person name="Mao L."/>
            <person name="Kong X."/>
            <person name="Jiao Y."/>
            <person name="Jia J."/>
        </authorList>
    </citation>
    <scope>NUCLEOTIDE SEQUENCE [LARGE SCALE GENOMIC DNA]</scope>
    <source>
        <strain evidence="5">cv. AL8/78</strain>
    </source>
</reference>
<dbReference type="GO" id="GO:0016020">
    <property type="term" value="C:membrane"/>
    <property type="evidence" value="ECO:0007669"/>
    <property type="project" value="InterPro"/>
</dbReference>
<dbReference type="Gramene" id="AET6Gv20732900.2">
    <property type="protein sequence ID" value="AET6Gv20732900.2"/>
    <property type="gene ID" value="AET6Gv20732900"/>
</dbReference>
<dbReference type="PANTHER" id="PTHR30540:SF103">
    <property type="entry name" value="POTASSIUM TRANSPORTER 25"/>
    <property type="match status" value="1"/>
</dbReference>
<keyword evidence="2" id="KW-1133">Transmembrane helix</keyword>
<keyword evidence="2" id="KW-0472">Membrane</keyword>
<reference evidence="4" key="3">
    <citation type="journal article" date="2017" name="Nature">
        <title>Genome sequence of the progenitor of the wheat D genome Aegilops tauschii.</title>
        <authorList>
            <person name="Luo M.C."/>
            <person name="Gu Y.Q."/>
            <person name="Puiu D."/>
            <person name="Wang H."/>
            <person name="Twardziok S.O."/>
            <person name="Deal K.R."/>
            <person name="Huo N."/>
            <person name="Zhu T."/>
            <person name="Wang L."/>
            <person name="Wang Y."/>
            <person name="McGuire P.E."/>
            <person name="Liu S."/>
            <person name="Long H."/>
            <person name="Ramasamy R.K."/>
            <person name="Rodriguez J.C."/>
            <person name="Van S.L."/>
            <person name="Yuan L."/>
            <person name="Wang Z."/>
            <person name="Xia Z."/>
            <person name="Xiao L."/>
            <person name="Anderson O.D."/>
            <person name="Ouyang S."/>
            <person name="Liang Y."/>
            <person name="Zimin A.V."/>
            <person name="Pertea G."/>
            <person name="Qi P."/>
            <person name="Bennetzen J.L."/>
            <person name="Dai X."/>
            <person name="Dawson M.W."/>
            <person name="Muller H.G."/>
            <person name="Kugler K."/>
            <person name="Rivarola-Duarte L."/>
            <person name="Spannagl M."/>
            <person name="Mayer K.F.X."/>
            <person name="Lu F.H."/>
            <person name="Bevan M.W."/>
            <person name="Leroy P."/>
            <person name="Li P."/>
            <person name="You F.M."/>
            <person name="Sun Q."/>
            <person name="Liu Z."/>
            <person name="Lyons E."/>
            <person name="Wicker T."/>
            <person name="Salzberg S.L."/>
            <person name="Devos K.M."/>
            <person name="Dvorak J."/>
        </authorList>
    </citation>
    <scope>NUCLEOTIDE SEQUENCE [LARGE SCALE GENOMIC DNA]</scope>
    <source>
        <strain evidence="4">cv. AL8/78</strain>
    </source>
</reference>
<feature type="transmembrane region" description="Helical" evidence="2">
    <location>
        <begin position="26"/>
        <end position="46"/>
    </location>
</feature>
<dbReference type="Pfam" id="PF02705">
    <property type="entry name" value="K_trans"/>
    <property type="match status" value="1"/>
</dbReference>
<feature type="domain" description="K+ potassium transporter integral membrane" evidence="3">
    <location>
        <begin position="3"/>
        <end position="65"/>
    </location>
</feature>
<evidence type="ECO:0000259" key="3">
    <source>
        <dbReference type="Pfam" id="PF02705"/>
    </source>
</evidence>
<proteinExistence type="inferred from homology"/>
<dbReference type="AlphaFoldDB" id="A0A453PHD0"/>
<dbReference type="EnsemblPlants" id="AET6Gv20732900.2">
    <property type="protein sequence ID" value="AET6Gv20732900.2"/>
    <property type="gene ID" value="AET6Gv20732900"/>
</dbReference>
<accession>A0A453PHD0</accession>
<name>A0A453PHD0_AEGTS</name>
<dbReference type="InterPro" id="IPR053951">
    <property type="entry name" value="K_trans_N"/>
</dbReference>
<reference evidence="5" key="1">
    <citation type="journal article" date="2014" name="Science">
        <title>Ancient hybridizations among the ancestral genomes of bread wheat.</title>
        <authorList>
            <consortium name="International Wheat Genome Sequencing Consortium,"/>
            <person name="Marcussen T."/>
            <person name="Sandve S.R."/>
            <person name="Heier L."/>
            <person name="Spannagl M."/>
            <person name="Pfeifer M."/>
            <person name="Jakobsen K.S."/>
            <person name="Wulff B.B."/>
            <person name="Steuernagel B."/>
            <person name="Mayer K.F."/>
            <person name="Olsen O.A."/>
        </authorList>
    </citation>
    <scope>NUCLEOTIDE SEQUENCE [LARGE SCALE GENOMIC DNA]</scope>
    <source>
        <strain evidence="5">cv. AL8/78</strain>
    </source>
</reference>
<reference evidence="4" key="4">
    <citation type="submission" date="2019-03" db="UniProtKB">
        <authorList>
            <consortium name="EnsemblPlants"/>
        </authorList>
    </citation>
    <scope>IDENTIFICATION</scope>
</reference>
<evidence type="ECO:0000313" key="4">
    <source>
        <dbReference type="EnsemblPlants" id="AET6Gv20732900.2"/>
    </source>
</evidence>
<keyword evidence="2" id="KW-0812">Transmembrane</keyword>
<evidence type="ECO:0000313" key="5">
    <source>
        <dbReference type="Proteomes" id="UP000015105"/>
    </source>
</evidence>
<keyword evidence="5" id="KW-1185">Reference proteome</keyword>
<evidence type="ECO:0000256" key="1">
    <source>
        <dbReference type="ARBA" id="ARBA00008440"/>
    </source>
</evidence>
<sequence>LGFLIFFGSIEVMYFSASLGKFHEGAWVPITLSFIFMVVMSVWHYGTIKKYEFDVQNKVSVNWLLNLGPSLGIVRVRGIGLIHTELMSGIPAIFSHFVTNLPAFHQRYWSFFVLNQFQCHMLNQKRDFWWVALVRKSTGYTVSSSDTGTVTCSRTTWSLRRS</sequence>
<dbReference type="PANTHER" id="PTHR30540">
    <property type="entry name" value="OSMOTIC STRESS POTASSIUM TRANSPORTER"/>
    <property type="match status" value="1"/>
</dbReference>
<reference evidence="4" key="5">
    <citation type="journal article" date="2021" name="G3 (Bethesda)">
        <title>Aegilops tauschii genome assembly Aet v5.0 features greater sequence contiguity and improved annotation.</title>
        <authorList>
            <person name="Wang L."/>
            <person name="Zhu T."/>
            <person name="Rodriguez J.C."/>
            <person name="Deal K.R."/>
            <person name="Dubcovsky J."/>
            <person name="McGuire P.E."/>
            <person name="Lux T."/>
            <person name="Spannagl M."/>
            <person name="Mayer K.F.X."/>
            <person name="Baldrich P."/>
            <person name="Meyers B.C."/>
            <person name="Huo N."/>
            <person name="Gu Y.Q."/>
            <person name="Zhou H."/>
            <person name="Devos K.M."/>
            <person name="Bennetzen J.L."/>
            <person name="Unver T."/>
            <person name="Budak H."/>
            <person name="Gulick P.J."/>
            <person name="Galiba G."/>
            <person name="Kalapos B."/>
            <person name="Nelson D.R."/>
            <person name="Li P."/>
            <person name="You F.M."/>
            <person name="Luo M.C."/>
            <person name="Dvorak J."/>
        </authorList>
    </citation>
    <scope>NUCLEOTIDE SEQUENCE [LARGE SCALE GENOMIC DNA]</scope>
    <source>
        <strain evidence="4">cv. AL8/78</strain>
    </source>
</reference>
<protein>
    <recommendedName>
        <fullName evidence="3">K+ potassium transporter integral membrane domain-containing protein</fullName>
    </recommendedName>
</protein>
<comment type="similarity">
    <text evidence="1">Belongs to the HAK/KUP transporter (TC 2.A.72.3) family.</text>
</comment>
<evidence type="ECO:0000256" key="2">
    <source>
        <dbReference type="SAM" id="Phobius"/>
    </source>
</evidence>
<organism evidence="4 5">
    <name type="scientific">Aegilops tauschii subsp. strangulata</name>
    <name type="common">Goatgrass</name>
    <dbReference type="NCBI Taxonomy" id="200361"/>
    <lineage>
        <taxon>Eukaryota</taxon>
        <taxon>Viridiplantae</taxon>
        <taxon>Streptophyta</taxon>
        <taxon>Embryophyta</taxon>
        <taxon>Tracheophyta</taxon>
        <taxon>Spermatophyta</taxon>
        <taxon>Magnoliopsida</taxon>
        <taxon>Liliopsida</taxon>
        <taxon>Poales</taxon>
        <taxon>Poaceae</taxon>
        <taxon>BOP clade</taxon>
        <taxon>Pooideae</taxon>
        <taxon>Triticodae</taxon>
        <taxon>Triticeae</taxon>
        <taxon>Triticinae</taxon>
        <taxon>Aegilops</taxon>
    </lineage>
</organism>
<dbReference type="GO" id="GO:0015079">
    <property type="term" value="F:potassium ion transmembrane transporter activity"/>
    <property type="evidence" value="ECO:0007669"/>
    <property type="project" value="InterPro"/>
</dbReference>
<dbReference type="InterPro" id="IPR003855">
    <property type="entry name" value="K+_transporter"/>
</dbReference>